<comment type="similarity">
    <text evidence="5 6">Belongs to the XseA family.</text>
</comment>
<dbReference type="EC" id="3.1.11.6" evidence="5"/>
<name>A0A060R7V2_9BACT</name>
<dbReference type="PATRIC" id="fig|1433126.3.peg.1302"/>
<dbReference type="InterPro" id="IPR025824">
    <property type="entry name" value="OB-fold_nuc-bd_dom"/>
</dbReference>
<evidence type="ECO:0000256" key="2">
    <source>
        <dbReference type="ARBA" id="ARBA00022722"/>
    </source>
</evidence>
<comment type="function">
    <text evidence="5">Bidirectionally degrades single-stranded DNA into large acid-insoluble oligonucleotides, which are then degraded further into small acid-soluble oligonucleotides.</text>
</comment>
<dbReference type="Pfam" id="PF02601">
    <property type="entry name" value="Exonuc_VII_L"/>
    <property type="match status" value="1"/>
</dbReference>
<protein>
    <recommendedName>
        <fullName evidence="5">Exodeoxyribonuclease 7 large subunit</fullName>
        <ecNumber evidence="5">3.1.11.6</ecNumber>
    </recommendedName>
    <alternativeName>
        <fullName evidence="5">Exodeoxyribonuclease VII large subunit</fullName>
        <shortName evidence="5">Exonuclease VII large subunit</shortName>
    </alternativeName>
</protein>
<dbReference type="GO" id="GO:0006308">
    <property type="term" value="P:DNA catabolic process"/>
    <property type="evidence" value="ECO:0007669"/>
    <property type="project" value="UniProtKB-UniRule"/>
</dbReference>
<reference evidence="9 10" key="1">
    <citation type="journal article" date="2015" name="Genome Announc.">
        <title>Complete Genome Sequence of the Novel Leech Symbiont Mucinivorans hirudinis M3T.</title>
        <authorList>
            <person name="Nelson M.C."/>
            <person name="Bomar L."/>
            <person name="Graf J."/>
        </authorList>
    </citation>
    <scope>NUCLEOTIDE SEQUENCE [LARGE SCALE GENOMIC DNA]</scope>
    <source>
        <strain evidence="10">M3</strain>
    </source>
</reference>
<feature type="domain" description="Exonuclease VII large subunit C-terminal" evidence="7">
    <location>
        <begin position="139"/>
        <end position="447"/>
    </location>
</feature>
<dbReference type="HAMAP" id="MF_00378">
    <property type="entry name" value="Exonuc_7_L"/>
    <property type="match status" value="1"/>
</dbReference>
<dbReference type="STRING" id="1433126.BN938_1316"/>
<feature type="domain" description="OB-fold nucleic acid binding" evidence="8">
    <location>
        <begin position="8"/>
        <end position="115"/>
    </location>
</feature>
<dbReference type="CDD" id="cd04489">
    <property type="entry name" value="ExoVII_LU_OBF"/>
    <property type="match status" value="1"/>
</dbReference>
<comment type="subunit">
    <text evidence="5">Heterooligomer composed of large and small subunits.</text>
</comment>
<sequence>METTNHITLSALCDRISRALSAATGGELWVVAEVSSVQTNYTGHCYLELTEREAGQQMPRAVCRAAIWANKFKIIAPYFRTQTGQDITVGMKILVKCSVSFHAVYGLSLIINDIDPSYTIGEVERVRRQTIERLRREGVFEMNRELELPPVIQRIAIISSATAAGYGDFCKELERSQIRFETTLFQAIMQGEGAEKSIIEALGEIAAAGDCHAVVIIRGGGSASDLSCFDSYELCSNIAQFPLPIIAGIGHERDRSVADEVACLSLKTPTAVATYIVERAAAFANRLEQAQNFMVNRLQLITAGEGRRIENLVIMLSSSLKNVVQINSSKLNSAAQSIELLSLSAIQNHHVRIASRSELLTNTAGRAILGRLSELELLGGRLKNSTEQNILAKRQILDLLQSTVDGANPRRILARGYAIINGGIRSVKQINENDIINIELRDGIVEAKSQKIWQKKS</sequence>
<evidence type="ECO:0000256" key="1">
    <source>
        <dbReference type="ARBA" id="ARBA00022490"/>
    </source>
</evidence>
<evidence type="ECO:0000313" key="10">
    <source>
        <dbReference type="Proteomes" id="UP000027616"/>
    </source>
</evidence>
<comment type="catalytic activity">
    <reaction evidence="5 6">
        <text>Exonucleolytic cleavage in either 5'- to 3'- or 3'- to 5'-direction to yield nucleoside 5'-phosphates.</text>
        <dbReference type="EC" id="3.1.11.6"/>
    </reaction>
</comment>
<dbReference type="GO" id="GO:0003676">
    <property type="term" value="F:nucleic acid binding"/>
    <property type="evidence" value="ECO:0007669"/>
    <property type="project" value="InterPro"/>
</dbReference>
<organism evidence="9 10">
    <name type="scientific">Mucinivorans hirudinis</name>
    <dbReference type="NCBI Taxonomy" id="1433126"/>
    <lineage>
        <taxon>Bacteria</taxon>
        <taxon>Pseudomonadati</taxon>
        <taxon>Bacteroidota</taxon>
        <taxon>Bacteroidia</taxon>
        <taxon>Bacteroidales</taxon>
        <taxon>Rikenellaceae</taxon>
        <taxon>Mucinivorans</taxon>
    </lineage>
</organism>
<dbReference type="PANTHER" id="PTHR30008">
    <property type="entry name" value="EXODEOXYRIBONUCLEASE 7 LARGE SUBUNIT"/>
    <property type="match status" value="1"/>
</dbReference>
<dbReference type="NCBIfam" id="TIGR00237">
    <property type="entry name" value="xseA"/>
    <property type="match status" value="1"/>
</dbReference>
<dbReference type="PANTHER" id="PTHR30008:SF0">
    <property type="entry name" value="EXODEOXYRIBONUCLEASE 7 LARGE SUBUNIT"/>
    <property type="match status" value="1"/>
</dbReference>
<keyword evidence="1 5" id="KW-0963">Cytoplasm</keyword>
<dbReference type="eggNOG" id="COG1570">
    <property type="taxonomic scope" value="Bacteria"/>
</dbReference>
<dbReference type="GO" id="GO:0009318">
    <property type="term" value="C:exodeoxyribonuclease VII complex"/>
    <property type="evidence" value="ECO:0007669"/>
    <property type="project" value="UniProtKB-UniRule"/>
</dbReference>
<keyword evidence="4 5" id="KW-0269">Exonuclease</keyword>
<gene>
    <name evidence="5" type="primary">xseA</name>
    <name evidence="9" type="ORF">BN938_1316</name>
</gene>
<dbReference type="HOGENOM" id="CLU_023625_4_2_10"/>
<dbReference type="Proteomes" id="UP000027616">
    <property type="component" value="Chromosome I"/>
</dbReference>
<keyword evidence="3 5" id="KW-0378">Hydrolase</keyword>
<accession>A0A060R7V2</accession>
<keyword evidence="10" id="KW-1185">Reference proteome</keyword>
<evidence type="ECO:0000259" key="8">
    <source>
        <dbReference type="Pfam" id="PF13742"/>
    </source>
</evidence>
<dbReference type="InterPro" id="IPR003753">
    <property type="entry name" value="Exonuc_VII_L"/>
</dbReference>
<dbReference type="AlphaFoldDB" id="A0A060R7V2"/>
<evidence type="ECO:0000256" key="6">
    <source>
        <dbReference type="RuleBase" id="RU004355"/>
    </source>
</evidence>
<dbReference type="Pfam" id="PF13742">
    <property type="entry name" value="tRNA_anti_2"/>
    <property type="match status" value="1"/>
</dbReference>
<evidence type="ECO:0000256" key="4">
    <source>
        <dbReference type="ARBA" id="ARBA00022839"/>
    </source>
</evidence>
<dbReference type="InterPro" id="IPR020579">
    <property type="entry name" value="Exonuc_VII_lsu_C"/>
</dbReference>
<keyword evidence="2 5" id="KW-0540">Nuclease</keyword>
<evidence type="ECO:0000313" key="9">
    <source>
        <dbReference type="EMBL" id="CDN31405.1"/>
    </source>
</evidence>
<comment type="subcellular location">
    <subcellularLocation>
        <location evidence="5 6">Cytoplasm</location>
    </subcellularLocation>
</comment>
<evidence type="ECO:0000256" key="5">
    <source>
        <dbReference type="HAMAP-Rule" id="MF_00378"/>
    </source>
</evidence>
<dbReference type="KEGG" id="rbc:BN938_1316"/>
<evidence type="ECO:0000256" key="3">
    <source>
        <dbReference type="ARBA" id="ARBA00022801"/>
    </source>
</evidence>
<dbReference type="OrthoDB" id="9802795at2"/>
<dbReference type="EMBL" id="HG934468">
    <property type="protein sequence ID" value="CDN31405.1"/>
    <property type="molecule type" value="Genomic_DNA"/>
</dbReference>
<evidence type="ECO:0000259" key="7">
    <source>
        <dbReference type="Pfam" id="PF02601"/>
    </source>
</evidence>
<dbReference type="GO" id="GO:0008855">
    <property type="term" value="F:exodeoxyribonuclease VII activity"/>
    <property type="evidence" value="ECO:0007669"/>
    <property type="project" value="UniProtKB-UniRule"/>
</dbReference>
<proteinExistence type="inferred from homology"/>
<dbReference type="GO" id="GO:0005737">
    <property type="term" value="C:cytoplasm"/>
    <property type="evidence" value="ECO:0007669"/>
    <property type="project" value="UniProtKB-SubCell"/>
</dbReference>